<keyword evidence="3" id="KW-1185">Reference proteome</keyword>
<proteinExistence type="predicted"/>
<dbReference type="KEGG" id="aac:Aaci_0566"/>
<sequence length="166" mass="20167">MDKETIIQEFHSKFRDLILEHIDKTDDEIGKLGEPLAEAYVRKMLDADELMQFTQWEYLQGALEYLRSETEYVLWYFEHRDRIPSDIQPLYEDAIQRADEQKLTIAQLEETLERIEQHIENVEENKKRIMHKHIETLCAQLFDANGFDFVIRKGMRRHRRRNTLKW</sequence>
<accession>C8WSV9</accession>
<feature type="coiled-coil region" evidence="1">
    <location>
        <begin position="91"/>
        <end position="132"/>
    </location>
</feature>
<dbReference type="AlphaFoldDB" id="C8WSV9"/>
<reference evidence="3" key="1">
    <citation type="submission" date="2009-09" db="EMBL/GenBank/DDBJ databases">
        <title>The complete chromosome of Alicyclobacillus acidocaldarius subsp. acidocaldarius DSM 446.</title>
        <authorList>
            <consortium name="US DOE Joint Genome Institute (JGI-PGF)"/>
            <person name="Lucas S."/>
            <person name="Copeland A."/>
            <person name="Lapidus A."/>
            <person name="Glavina del Rio T."/>
            <person name="Dalin E."/>
            <person name="Tice H."/>
            <person name="Bruce D."/>
            <person name="Goodwin L."/>
            <person name="Pitluck S."/>
            <person name="Kyrpides N."/>
            <person name="Mavromatis K."/>
            <person name="Ivanova N."/>
            <person name="Ovchinnikova G."/>
            <person name="Chertkov O."/>
            <person name="Sims D."/>
            <person name="Brettin T."/>
            <person name="Detter J.C."/>
            <person name="Han C."/>
            <person name="Larimer F."/>
            <person name="Land M."/>
            <person name="Hauser L."/>
            <person name="Markowitz V."/>
            <person name="Cheng J.-F."/>
            <person name="Hugenholtz P."/>
            <person name="Woyke T."/>
            <person name="Wu D."/>
            <person name="Pukall R."/>
            <person name="Klenk H.-P."/>
            <person name="Eisen J.A."/>
        </authorList>
    </citation>
    <scope>NUCLEOTIDE SEQUENCE [LARGE SCALE GENOMIC DNA]</scope>
    <source>
        <strain evidence="3">ATCC 27009 / DSM 446 / BCRC 14685 / JCM 5260 / KCTC 1825 / NBRC 15652 / NCIMB 11725 / NRRL B-14509 / 104-IA</strain>
    </source>
</reference>
<protein>
    <submittedName>
        <fullName evidence="2">Uncharacterized protein</fullName>
    </submittedName>
</protein>
<organism evidence="2 3">
    <name type="scientific">Alicyclobacillus acidocaldarius subsp. acidocaldarius (strain ATCC 27009 / DSM 446 / BCRC 14685 / JCM 5260 / KCTC 1825 / NBRC 15652 / NCIMB 11725 / NRRL B-14509 / 104-IA)</name>
    <name type="common">Bacillus acidocaldarius</name>
    <dbReference type="NCBI Taxonomy" id="521098"/>
    <lineage>
        <taxon>Bacteria</taxon>
        <taxon>Bacillati</taxon>
        <taxon>Bacillota</taxon>
        <taxon>Bacilli</taxon>
        <taxon>Bacillales</taxon>
        <taxon>Alicyclobacillaceae</taxon>
        <taxon>Alicyclobacillus</taxon>
    </lineage>
</organism>
<keyword evidence="1" id="KW-0175">Coiled coil</keyword>
<evidence type="ECO:0000256" key="1">
    <source>
        <dbReference type="SAM" id="Coils"/>
    </source>
</evidence>
<dbReference type="RefSeq" id="WP_012809977.1">
    <property type="nucleotide sequence ID" value="NC_013205.1"/>
</dbReference>
<evidence type="ECO:0000313" key="2">
    <source>
        <dbReference type="EMBL" id="ACV57615.1"/>
    </source>
</evidence>
<gene>
    <name evidence="2" type="ordered locus">Aaci_0566</name>
</gene>
<evidence type="ECO:0000313" key="3">
    <source>
        <dbReference type="Proteomes" id="UP000001917"/>
    </source>
</evidence>
<name>C8WSV9_ALIAD</name>
<dbReference type="EMBL" id="CP001727">
    <property type="protein sequence ID" value="ACV57615.1"/>
    <property type="molecule type" value="Genomic_DNA"/>
</dbReference>
<dbReference type="Proteomes" id="UP000001917">
    <property type="component" value="Chromosome"/>
</dbReference>
<reference evidence="2 3" key="2">
    <citation type="journal article" date="2010" name="Stand. Genomic Sci.">
        <title>Complete genome sequence of Alicyclobacillus acidocaldarius type strain (104-IA).</title>
        <authorList>
            <person name="Mavromatis K."/>
            <person name="Sikorski J."/>
            <person name="Lapidus A."/>
            <person name="Glavina Del Rio T."/>
            <person name="Copeland A."/>
            <person name="Tice H."/>
            <person name="Cheng J.F."/>
            <person name="Lucas S."/>
            <person name="Chen F."/>
            <person name="Nolan M."/>
            <person name="Bruce D."/>
            <person name="Goodwin L."/>
            <person name="Pitluck S."/>
            <person name="Ivanova N."/>
            <person name="Ovchinnikova G."/>
            <person name="Pati A."/>
            <person name="Chen A."/>
            <person name="Palaniappan K."/>
            <person name="Land M."/>
            <person name="Hauser L."/>
            <person name="Chang Y.J."/>
            <person name="Jeffries C.D."/>
            <person name="Chain P."/>
            <person name="Meincke L."/>
            <person name="Sims D."/>
            <person name="Chertkov O."/>
            <person name="Han C."/>
            <person name="Brettin T."/>
            <person name="Detter J.C."/>
            <person name="Wahrenburg C."/>
            <person name="Rohde M."/>
            <person name="Pukall R."/>
            <person name="Goker M."/>
            <person name="Bristow J."/>
            <person name="Eisen J.A."/>
            <person name="Markowitz V."/>
            <person name="Hugenholtz P."/>
            <person name="Klenk H.P."/>
            <person name="Kyrpides N.C."/>
        </authorList>
    </citation>
    <scope>NUCLEOTIDE SEQUENCE [LARGE SCALE GENOMIC DNA]</scope>
    <source>
        <strain evidence="3">ATCC 27009 / DSM 446 / BCRC 14685 / JCM 5260 / KCTC 1825 / NBRC 15652 / NCIMB 11725 / NRRL B-14509 / 104-IA</strain>
    </source>
</reference>
<dbReference type="HOGENOM" id="CLU_1623679_0_0_9"/>